<dbReference type="InterPro" id="IPR029063">
    <property type="entry name" value="SAM-dependent_MTases_sf"/>
</dbReference>
<proteinExistence type="inferred from homology"/>
<evidence type="ECO:0000256" key="1">
    <source>
        <dbReference type="ARBA" id="ARBA00008361"/>
    </source>
</evidence>
<dbReference type="AlphaFoldDB" id="A0A8J3DEZ1"/>
<gene>
    <name evidence="5" type="ORF">GCM10007047_13120</name>
</gene>
<dbReference type="InterPro" id="IPR013216">
    <property type="entry name" value="Methyltransf_11"/>
</dbReference>
<dbReference type="GO" id="GO:0008757">
    <property type="term" value="F:S-adenosylmethionine-dependent methyltransferase activity"/>
    <property type="evidence" value="ECO:0007669"/>
    <property type="project" value="InterPro"/>
</dbReference>
<dbReference type="CDD" id="cd02440">
    <property type="entry name" value="AdoMet_MTases"/>
    <property type="match status" value="1"/>
</dbReference>
<dbReference type="PANTHER" id="PTHR44942">
    <property type="entry name" value="METHYLTRANSF_11 DOMAIN-CONTAINING PROTEIN"/>
    <property type="match status" value="1"/>
</dbReference>
<evidence type="ECO:0000256" key="3">
    <source>
        <dbReference type="ARBA" id="ARBA00022679"/>
    </source>
</evidence>
<dbReference type="PANTHER" id="PTHR44942:SF4">
    <property type="entry name" value="METHYLTRANSFERASE TYPE 11 DOMAIN-CONTAINING PROTEIN"/>
    <property type="match status" value="1"/>
</dbReference>
<evidence type="ECO:0000313" key="5">
    <source>
        <dbReference type="EMBL" id="GHB98396.1"/>
    </source>
</evidence>
<feature type="domain" description="Methyltransferase type 11" evidence="4">
    <location>
        <begin position="48"/>
        <end position="138"/>
    </location>
</feature>
<evidence type="ECO:0000256" key="2">
    <source>
        <dbReference type="ARBA" id="ARBA00022603"/>
    </source>
</evidence>
<name>A0A8J3DEZ1_9BACT</name>
<dbReference type="Proteomes" id="UP000642829">
    <property type="component" value="Unassembled WGS sequence"/>
</dbReference>
<reference evidence="5" key="1">
    <citation type="journal article" date="2014" name="Int. J. Syst. Evol. Microbiol.">
        <title>Complete genome sequence of Corynebacterium casei LMG S-19264T (=DSM 44701T), isolated from a smear-ripened cheese.</title>
        <authorList>
            <consortium name="US DOE Joint Genome Institute (JGI-PGF)"/>
            <person name="Walter F."/>
            <person name="Albersmeier A."/>
            <person name="Kalinowski J."/>
            <person name="Ruckert C."/>
        </authorList>
    </citation>
    <scope>NUCLEOTIDE SEQUENCE</scope>
    <source>
        <strain evidence="5">KCTC 12870</strain>
    </source>
</reference>
<accession>A0A8J3DEZ1</accession>
<keyword evidence="3" id="KW-0808">Transferase</keyword>
<comment type="similarity">
    <text evidence="1">Belongs to the methyltransferase superfamily.</text>
</comment>
<sequence>MSVPDYSSTVERFTGFGEAYNQARPSAPTALADLLCPIAGCDRPDLVVDLGCGTGLSTRYWAERAKAVIGVEPTASMREQAVQAGGANITYRTGYSHETGLPAVSADLVLCAQSLHWMEPFATFAEAARILRTGGIFAAYDYDWPPFTSSWEVDAAYIACMEHGRQLERECGLTEQLPRWDKPGHLERMRKSGQFRFVRESLLHHEDEGGAARIVALLLSQGYIQSLLKQGLTERDLHIDHLRDVAAFAFGDGVKPWLWSVRVRLGVK</sequence>
<dbReference type="Gene3D" id="3.40.50.150">
    <property type="entry name" value="Vaccinia Virus protein VP39"/>
    <property type="match status" value="1"/>
</dbReference>
<dbReference type="Pfam" id="PF08241">
    <property type="entry name" value="Methyltransf_11"/>
    <property type="match status" value="1"/>
</dbReference>
<protein>
    <recommendedName>
        <fullName evidence="4">Methyltransferase type 11 domain-containing protein</fullName>
    </recommendedName>
</protein>
<keyword evidence="6" id="KW-1185">Reference proteome</keyword>
<comment type="caution">
    <text evidence="5">The sequence shown here is derived from an EMBL/GenBank/DDBJ whole genome shotgun (WGS) entry which is preliminary data.</text>
</comment>
<dbReference type="SUPFAM" id="SSF53335">
    <property type="entry name" value="S-adenosyl-L-methionine-dependent methyltransferases"/>
    <property type="match status" value="1"/>
</dbReference>
<dbReference type="InterPro" id="IPR051052">
    <property type="entry name" value="Diverse_substrate_MTase"/>
</dbReference>
<dbReference type="GO" id="GO:0032259">
    <property type="term" value="P:methylation"/>
    <property type="evidence" value="ECO:0007669"/>
    <property type="project" value="UniProtKB-KW"/>
</dbReference>
<organism evidence="5 6">
    <name type="scientific">Cerasicoccus arenae</name>
    <dbReference type="NCBI Taxonomy" id="424488"/>
    <lineage>
        <taxon>Bacteria</taxon>
        <taxon>Pseudomonadati</taxon>
        <taxon>Verrucomicrobiota</taxon>
        <taxon>Opitutia</taxon>
        <taxon>Puniceicoccales</taxon>
        <taxon>Cerasicoccaceae</taxon>
        <taxon>Cerasicoccus</taxon>
    </lineage>
</organism>
<evidence type="ECO:0000313" key="6">
    <source>
        <dbReference type="Proteomes" id="UP000642829"/>
    </source>
</evidence>
<dbReference type="EMBL" id="BMXG01000006">
    <property type="protein sequence ID" value="GHB98396.1"/>
    <property type="molecule type" value="Genomic_DNA"/>
</dbReference>
<dbReference type="RefSeq" id="WP_189513170.1">
    <property type="nucleotide sequence ID" value="NZ_BMXG01000006.1"/>
</dbReference>
<evidence type="ECO:0000259" key="4">
    <source>
        <dbReference type="Pfam" id="PF08241"/>
    </source>
</evidence>
<keyword evidence="2" id="KW-0489">Methyltransferase</keyword>
<reference evidence="5" key="2">
    <citation type="submission" date="2020-09" db="EMBL/GenBank/DDBJ databases">
        <authorList>
            <person name="Sun Q."/>
            <person name="Kim S."/>
        </authorList>
    </citation>
    <scope>NUCLEOTIDE SEQUENCE</scope>
    <source>
        <strain evidence="5">KCTC 12870</strain>
    </source>
</reference>